<evidence type="ECO:0000313" key="3">
    <source>
        <dbReference type="Proteomes" id="UP001249851"/>
    </source>
</evidence>
<reference evidence="2" key="1">
    <citation type="journal article" date="2023" name="G3 (Bethesda)">
        <title>Whole genome assembly and annotation of the endangered Caribbean coral Acropora cervicornis.</title>
        <authorList>
            <person name="Selwyn J.D."/>
            <person name="Vollmer S.V."/>
        </authorList>
    </citation>
    <scope>NUCLEOTIDE SEQUENCE</scope>
    <source>
        <strain evidence="2">K2</strain>
    </source>
</reference>
<name>A0AAD9V5A2_ACRCE</name>
<proteinExistence type="predicted"/>
<evidence type="ECO:0000313" key="2">
    <source>
        <dbReference type="EMBL" id="KAK2561751.1"/>
    </source>
</evidence>
<accession>A0AAD9V5A2</accession>
<organism evidence="2 3">
    <name type="scientific">Acropora cervicornis</name>
    <name type="common">Staghorn coral</name>
    <dbReference type="NCBI Taxonomy" id="6130"/>
    <lineage>
        <taxon>Eukaryota</taxon>
        <taxon>Metazoa</taxon>
        <taxon>Cnidaria</taxon>
        <taxon>Anthozoa</taxon>
        <taxon>Hexacorallia</taxon>
        <taxon>Scleractinia</taxon>
        <taxon>Astrocoeniina</taxon>
        <taxon>Acroporidae</taxon>
        <taxon>Acropora</taxon>
    </lineage>
</organism>
<dbReference type="InterPro" id="IPR049012">
    <property type="entry name" value="Mutator_transp_dom"/>
</dbReference>
<reference evidence="2" key="2">
    <citation type="journal article" date="2023" name="Science">
        <title>Genomic signatures of disease resistance in endangered staghorn corals.</title>
        <authorList>
            <person name="Vollmer S.V."/>
            <person name="Selwyn J.D."/>
            <person name="Despard B.A."/>
            <person name="Roesel C.L."/>
        </authorList>
    </citation>
    <scope>NUCLEOTIDE SEQUENCE</scope>
    <source>
        <strain evidence="2">K2</strain>
    </source>
</reference>
<evidence type="ECO:0000259" key="1">
    <source>
        <dbReference type="Pfam" id="PF20700"/>
    </source>
</evidence>
<keyword evidence="3" id="KW-1185">Reference proteome</keyword>
<dbReference type="AlphaFoldDB" id="A0AAD9V5A2"/>
<feature type="non-terminal residue" evidence="2">
    <location>
        <position position="1"/>
    </location>
</feature>
<comment type="caution">
    <text evidence="2">The sequence shown here is derived from an EMBL/GenBank/DDBJ whole genome shotgun (WGS) entry which is preliminary data.</text>
</comment>
<protein>
    <recommendedName>
        <fullName evidence="1">Mutator-like transposase domain-containing protein</fullName>
    </recommendedName>
</protein>
<dbReference type="EMBL" id="JARQWQ010000031">
    <property type="protein sequence ID" value="KAK2561751.1"/>
    <property type="molecule type" value="Genomic_DNA"/>
</dbReference>
<feature type="domain" description="Mutator-like transposase" evidence="1">
    <location>
        <begin position="2"/>
        <end position="142"/>
    </location>
</feature>
<gene>
    <name evidence="2" type="ORF">P5673_015131</name>
</gene>
<sequence length="191" mass="21187">SKEAEGTCRLYERSLHMHGMRYISFVGDDDSKSYASVTKSKPHGPGVFIPKEDCIGHVTKRMGTALRKVLTAYKDGKGIEGRGRLTAVRFDAIQNFCGKAISDNKGNATAMSNVTHAILKHYSSIPENTWHEDCPGGNESWCSYHRDLATGQTTHCPMQDPLPQAVVNAIQYNQHLIDLVINIFLLVVRNV</sequence>
<dbReference type="Proteomes" id="UP001249851">
    <property type="component" value="Unassembled WGS sequence"/>
</dbReference>
<dbReference type="Pfam" id="PF20700">
    <property type="entry name" value="Mutator"/>
    <property type="match status" value="1"/>
</dbReference>